<keyword evidence="2" id="KW-0378">Hydrolase</keyword>
<dbReference type="RefSeq" id="WP_113657848.1">
    <property type="nucleotide sequence ID" value="NZ_KZ845664.1"/>
</dbReference>
<gene>
    <name evidence="2" type="ORF">DL897_03965</name>
</gene>
<evidence type="ECO:0000313" key="2">
    <source>
        <dbReference type="EMBL" id="RAL26163.1"/>
    </source>
</evidence>
<dbReference type="Proteomes" id="UP000251213">
    <property type="component" value="Unassembled WGS sequence"/>
</dbReference>
<sequence length="264" mass="29557">MDITLLETQIKKYVDSFDGKVGVAIQTEAGSIHYREHEPFLAASLIKIPIMIEAYRQVQAGRLDLYQLYKVPSNQRVGGSGVLFNLGEEIHVSLQDLISLMIMISDNTATNFIIDQIGIDTVNDLASELKCDQTMLGRKLMDYTAKKRGFENFTSAYDMVHFFKEMVEGNSLHPEYKRLILKSLRAQQFQSKLPGKFLDDLGEGDFIAHKTGEMTNYEHDAGILSVGGKVAYIAVLTSDGPDAFTRRTLIADIGKAVFDFMKRG</sequence>
<dbReference type="Pfam" id="PF13354">
    <property type="entry name" value="Beta-lactamase2"/>
    <property type="match status" value="1"/>
</dbReference>
<dbReference type="InterPro" id="IPR012338">
    <property type="entry name" value="Beta-lactam/transpept-like"/>
</dbReference>
<evidence type="ECO:0000313" key="3">
    <source>
        <dbReference type="Proteomes" id="UP000251213"/>
    </source>
</evidence>
<reference evidence="2 3" key="2">
    <citation type="submission" date="2018-06" db="EMBL/GenBank/DDBJ databases">
        <authorList>
            <person name="Zhirakovskaya E."/>
        </authorList>
    </citation>
    <scope>NUCLEOTIDE SEQUENCE [LARGE SCALE GENOMIC DNA]</scope>
    <source>
        <strain evidence="2 3">FBKL4.011</strain>
    </source>
</reference>
<dbReference type="GO" id="GO:0046677">
    <property type="term" value="P:response to antibiotic"/>
    <property type="evidence" value="ECO:0007669"/>
    <property type="project" value="InterPro"/>
</dbReference>
<organism evidence="2 3">
    <name type="scientific">Thermoflavimicrobium daqui</name>
    <dbReference type="NCBI Taxonomy" id="2137476"/>
    <lineage>
        <taxon>Bacteria</taxon>
        <taxon>Bacillati</taxon>
        <taxon>Bacillota</taxon>
        <taxon>Bacilli</taxon>
        <taxon>Bacillales</taxon>
        <taxon>Thermoactinomycetaceae</taxon>
        <taxon>Thermoflavimicrobium</taxon>
    </lineage>
</organism>
<dbReference type="PANTHER" id="PTHR35333:SF3">
    <property type="entry name" value="BETA-LACTAMASE-TYPE TRANSPEPTIDASE FOLD CONTAINING PROTEIN"/>
    <property type="match status" value="1"/>
</dbReference>
<accession>A0A364K797</accession>
<dbReference type="GO" id="GO:0008800">
    <property type="term" value="F:beta-lactamase activity"/>
    <property type="evidence" value="ECO:0007669"/>
    <property type="project" value="InterPro"/>
</dbReference>
<dbReference type="SUPFAM" id="SSF56601">
    <property type="entry name" value="beta-lactamase/transpeptidase-like"/>
    <property type="match status" value="1"/>
</dbReference>
<feature type="domain" description="Beta-lactamase class A catalytic" evidence="1">
    <location>
        <begin position="32"/>
        <end position="237"/>
    </location>
</feature>
<keyword evidence="3" id="KW-1185">Reference proteome</keyword>
<protein>
    <submittedName>
        <fullName evidence="2">Serine hydrolase</fullName>
    </submittedName>
</protein>
<proteinExistence type="predicted"/>
<dbReference type="InterPro" id="IPR000871">
    <property type="entry name" value="Beta-lactam_class-A"/>
</dbReference>
<dbReference type="PANTHER" id="PTHR35333">
    <property type="entry name" value="BETA-LACTAMASE"/>
    <property type="match status" value="1"/>
</dbReference>
<evidence type="ECO:0000259" key="1">
    <source>
        <dbReference type="Pfam" id="PF13354"/>
    </source>
</evidence>
<dbReference type="EMBL" id="QJKK01000002">
    <property type="protein sequence ID" value="RAL26163.1"/>
    <property type="molecule type" value="Genomic_DNA"/>
</dbReference>
<dbReference type="OrthoDB" id="9775096at2"/>
<name>A0A364K797_9BACL</name>
<dbReference type="AlphaFoldDB" id="A0A364K797"/>
<comment type="caution">
    <text evidence="2">The sequence shown here is derived from an EMBL/GenBank/DDBJ whole genome shotgun (WGS) entry which is preliminary data.</text>
</comment>
<reference evidence="2 3" key="1">
    <citation type="submission" date="2018-06" db="EMBL/GenBank/DDBJ databases">
        <title>Thermoflavimicrobium daqus sp. nov., a thermophilic microbe isolated from Moutai-flavour Daqu.</title>
        <authorList>
            <person name="Wang X."/>
            <person name="Zhou H."/>
        </authorList>
    </citation>
    <scope>NUCLEOTIDE SEQUENCE [LARGE SCALE GENOMIC DNA]</scope>
    <source>
        <strain evidence="2 3">FBKL4.011</strain>
    </source>
</reference>
<dbReference type="Gene3D" id="3.40.710.10">
    <property type="entry name" value="DD-peptidase/beta-lactamase superfamily"/>
    <property type="match status" value="1"/>
</dbReference>
<dbReference type="InterPro" id="IPR045155">
    <property type="entry name" value="Beta-lactam_cat"/>
</dbReference>
<dbReference type="GO" id="GO:0030655">
    <property type="term" value="P:beta-lactam antibiotic catabolic process"/>
    <property type="evidence" value="ECO:0007669"/>
    <property type="project" value="InterPro"/>
</dbReference>